<protein>
    <submittedName>
        <fullName evidence="1">Uncharacterized protein</fullName>
    </submittedName>
</protein>
<dbReference type="Proteomes" id="UP000823388">
    <property type="component" value="Chromosome 5N"/>
</dbReference>
<gene>
    <name evidence="1" type="ORF">PVAP13_5NG374000</name>
</gene>
<keyword evidence="2" id="KW-1185">Reference proteome</keyword>
<name>A0A8T0RYU5_PANVG</name>
<proteinExistence type="predicted"/>
<dbReference type="EMBL" id="CM029046">
    <property type="protein sequence ID" value="KAG2589703.1"/>
    <property type="molecule type" value="Genomic_DNA"/>
</dbReference>
<evidence type="ECO:0000313" key="1">
    <source>
        <dbReference type="EMBL" id="KAG2589703.1"/>
    </source>
</evidence>
<evidence type="ECO:0000313" key="2">
    <source>
        <dbReference type="Proteomes" id="UP000823388"/>
    </source>
</evidence>
<sequence length="111" mass="12167">MCPLDKKAPRNRAVLGGPPPRVFGQPTRVRLSGVAPVCPTWDLFPVVSLDLVWLVIVVYAHTCVFPLESHLCVLLIPCCLSRLVWIVRVGYAHACAFSGNAHRGVSGFFNL</sequence>
<comment type="caution">
    <text evidence="1">The sequence shown here is derived from an EMBL/GenBank/DDBJ whole genome shotgun (WGS) entry which is preliminary data.</text>
</comment>
<dbReference type="AlphaFoldDB" id="A0A8T0RYU5"/>
<accession>A0A8T0RYU5</accession>
<organism evidence="1 2">
    <name type="scientific">Panicum virgatum</name>
    <name type="common">Blackwell switchgrass</name>
    <dbReference type="NCBI Taxonomy" id="38727"/>
    <lineage>
        <taxon>Eukaryota</taxon>
        <taxon>Viridiplantae</taxon>
        <taxon>Streptophyta</taxon>
        <taxon>Embryophyta</taxon>
        <taxon>Tracheophyta</taxon>
        <taxon>Spermatophyta</taxon>
        <taxon>Magnoliopsida</taxon>
        <taxon>Liliopsida</taxon>
        <taxon>Poales</taxon>
        <taxon>Poaceae</taxon>
        <taxon>PACMAD clade</taxon>
        <taxon>Panicoideae</taxon>
        <taxon>Panicodae</taxon>
        <taxon>Paniceae</taxon>
        <taxon>Panicinae</taxon>
        <taxon>Panicum</taxon>
        <taxon>Panicum sect. Hiantes</taxon>
    </lineage>
</organism>
<reference evidence="1" key="1">
    <citation type="submission" date="2020-05" db="EMBL/GenBank/DDBJ databases">
        <title>WGS assembly of Panicum virgatum.</title>
        <authorList>
            <person name="Lovell J.T."/>
            <person name="Jenkins J."/>
            <person name="Shu S."/>
            <person name="Juenger T.E."/>
            <person name="Schmutz J."/>
        </authorList>
    </citation>
    <scope>NUCLEOTIDE SEQUENCE</scope>
    <source>
        <strain evidence="1">AP13</strain>
    </source>
</reference>